<evidence type="ECO:0000256" key="3">
    <source>
        <dbReference type="ARBA" id="ARBA00022801"/>
    </source>
</evidence>
<reference evidence="5 6" key="1">
    <citation type="journal article" date="2015" name="Int. J. Syst. Evol. Microbiol.">
        <title>Mariniphaga sediminis sp. nov., isolated from coastal sediment.</title>
        <authorList>
            <person name="Wang F.Q."/>
            <person name="Shen Q.Y."/>
            <person name="Chen G.J."/>
            <person name="Du Z.J."/>
        </authorList>
    </citation>
    <scope>NUCLEOTIDE SEQUENCE [LARGE SCALE GENOMIC DNA]</scope>
    <source>
        <strain evidence="5 6">SY21</strain>
    </source>
</reference>
<accession>A0A399D6F1</accession>
<evidence type="ECO:0000259" key="4">
    <source>
        <dbReference type="Pfam" id="PF22244"/>
    </source>
</evidence>
<dbReference type="OrthoDB" id="9809261at2"/>
<dbReference type="SUPFAM" id="SSF53474">
    <property type="entry name" value="alpha/beta-Hydrolases"/>
    <property type="match status" value="1"/>
</dbReference>
<dbReference type="InterPro" id="IPR029058">
    <property type="entry name" value="AB_hydrolase_fold"/>
</dbReference>
<comment type="caution">
    <text evidence="5">The sequence shown here is derived from an EMBL/GenBank/DDBJ whole genome shotgun (WGS) entry which is preliminary data.</text>
</comment>
<keyword evidence="6" id="KW-1185">Reference proteome</keyword>
<protein>
    <submittedName>
        <fullName evidence="5">Alpha/beta hydrolase</fullName>
    </submittedName>
</protein>
<keyword evidence="3 5" id="KW-0378">Hydrolase</keyword>
<dbReference type="EMBL" id="QWET01000003">
    <property type="protein sequence ID" value="RIH66301.1"/>
    <property type="molecule type" value="Genomic_DNA"/>
</dbReference>
<gene>
    <name evidence="5" type="ORF">D1164_05150</name>
</gene>
<dbReference type="GO" id="GO:0052689">
    <property type="term" value="F:carboxylic ester hydrolase activity"/>
    <property type="evidence" value="ECO:0007669"/>
    <property type="project" value="UniProtKB-KW"/>
</dbReference>
<dbReference type="Pfam" id="PF22244">
    <property type="entry name" value="GCE_fung"/>
    <property type="match status" value="1"/>
</dbReference>
<dbReference type="AlphaFoldDB" id="A0A399D6F1"/>
<sequence>MEAGKIIPFILVVMFSLQTLMAQNYDESKVGNYRLPELLKTQKRKTVSTIKDWEKIRRPEILNLFENHVYGQVPKDFDDIAFEVTNLDKNAMDGKATLKEVAITVTRNQKSVSINLLMFTPNKAKKPVPMFLVINHRGIKTMDITRQNKDGFWPAEEVIEAGYGISGFDVIDVSPDDKVKFREGVLNQLYPEQLEMNNGMRALGAWGWGAARAIDYFEKDKAVDAGKIISVGHSRGGKASLWFGAQDKRVAITISNESGNSGAALSRRNFGETVERITNHFPYWFCPNYQQYANNENKLPVDQHMLIALIAPRAVYVASAAEDLWADPKGQYLALTEAQDVYELYKVHTNLPAEMPDVNEQIIRPHIGFHNREGKHNMTPYDWQQFIQFADNYFKRH</sequence>
<organism evidence="5 6">
    <name type="scientific">Mariniphaga sediminis</name>
    <dbReference type="NCBI Taxonomy" id="1628158"/>
    <lineage>
        <taxon>Bacteria</taxon>
        <taxon>Pseudomonadati</taxon>
        <taxon>Bacteroidota</taxon>
        <taxon>Bacteroidia</taxon>
        <taxon>Marinilabiliales</taxon>
        <taxon>Prolixibacteraceae</taxon>
        <taxon>Mariniphaga</taxon>
    </lineage>
</organism>
<dbReference type="RefSeq" id="WP_119348888.1">
    <property type="nucleotide sequence ID" value="NZ_QWET01000003.1"/>
</dbReference>
<keyword evidence="2" id="KW-0732">Signal</keyword>
<evidence type="ECO:0000313" key="5">
    <source>
        <dbReference type="EMBL" id="RIH66301.1"/>
    </source>
</evidence>
<feature type="domain" description="4-O-methyl-glucuronoyl methylesterase-like" evidence="4">
    <location>
        <begin position="103"/>
        <end position="343"/>
    </location>
</feature>
<name>A0A399D6F1_9BACT</name>
<evidence type="ECO:0000313" key="6">
    <source>
        <dbReference type="Proteomes" id="UP000266441"/>
    </source>
</evidence>
<dbReference type="Gene3D" id="3.40.50.1820">
    <property type="entry name" value="alpha/beta hydrolase"/>
    <property type="match status" value="1"/>
</dbReference>
<dbReference type="InterPro" id="IPR054579">
    <property type="entry name" value="GCE-like_dom"/>
</dbReference>
<dbReference type="Proteomes" id="UP000266441">
    <property type="component" value="Unassembled WGS sequence"/>
</dbReference>
<keyword evidence="1" id="KW-0719">Serine esterase</keyword>
<evidence type="ECO:0000256" key="2">
    <source>
        <dbReference type="ARBA" id="ARBA00022729"/>
    </source>
</evidence>
<proteinExistence type="predicted"/>
<evidence type="ECO:0000256" key="1">
    <source>
        <dbReference type="ARBA" id="ARBA00022487"/>
    </source>
</evidence>